<dbReference type="RefSeq" id="WP_077832274.1">
    <property type="nucleotide sequence ID" value="NZ_CP096983.1"/>
</dbReference>
<gene>
    <name evidence="5" type="primary">sigY</name>
    <name evidence="5" type="ORF">CROST_035890</name>
</gene>
<dbReference type="PANTHER" id="PTHR43133">
    <property type="entry name" value="RNA POLYMERASE ECF-TYPE SIGMA FACTO"/>
    <property type="match status" value="1"/>
</dbReference>
<protein>
    <submittedName>
        <fullName evidence="5">RNA polymerase sigma factor SigY</fullName>
    </submittedName>
</protein>
<dbReference type="GO" id="GO:0006352">
    <property type="term" value="P:DNA-templated transcription initiation"/>
    <property type="evidence" value="ECO:0007669"/>
    <property type="project" value="InterPro"/>
</dbReference>
<dbReference type="InterPro" id="IPR013325">
    <property type="entry name" value="RNA_pol_sigma_r2"/>
</dbReference>
<keyword evidence="6" id="KW-1185">Reference proteome</keyword>
<dbReference type="SUPFAM" id="SSF88659">
    <property type="entry name" value="Sigma3 and sigma4 domains of RNA polymerase sigma factors"/>
    <property type="match status" value="1"/>
</dbReference>
<dbReference type="InterPro" id="IPR036388">
    <property type="entry name" value="WH-like_DNA-bd_sf"/>
</dbReference>
<dbReference type="SUPFAM" id="SSF88946">
    <property type="entry name" value="Sigma2 domain of RNA polymerase sigma factors"/>
    <property type="match status" value="1"/>
</dbReference>
<dbReference type="EMBL" id="CP096983">
    <property type="protein sequence ID" value="URZ12844.1"/>
    <property type="molecule type" value="Genomic_DNA"/>
</dbReference>
<keyword evidence="2" id="KW-0805">Transcription regulation</keyword>
<dbReference type="STRING" id="84029.CROST_38810"/>
<evidence type="ECO:0000256" key="1">
    <source>
        <dbReference type="ARBA" id="ARBA00010641"/>
    </source>
</evidence>
<evidence type="ECO:0000256" key="4">
    <source>
        <dbReference type="ARBA" id="ARBA00023163"/>
    </source>
</evidence>
<keyword evidence="3" id="KW-0731">Sigma factor</keyword>
<evidence type="ECO:0000313" key="5">
    <source>
        <dbReference type="EMBL" id="URZ12844.1"/>
    </source>
</evidence>
<dbReference type="AlphaFoldDB" id="A0A1S8MGL0"/>
<dbReference type="InterPro" id="IPR013324">
    <property type="entry name" value="RNA_pol_sigma_r3/r4-like"/>
</dbReference>
<accession>A0A1S8MGL0</accession>
<keyword evidence="4" id="KW-0804">Transcription</keyword>
<dbReference type="InterPro" id="IPR039425">
    <property type="entry name" value="RNA_pol_sigma-70-like"/>
</dbReference>
<sequence>MEEKELVKKAQLGSSGALNTLFQMNYKLLFGFLIKTTGDISFAEDLVQETFMKAVININKFRGESKFLSWLIAIALNLYKNEVKRQSKFETKAINEIINLKSKIGFEERIGDKLEVMKALKELQKMSYEKRVTFILKYYYGYSIDEISKIIDCKEGTVKSRLHNTVKVLRSILGGDR</sequence>
<dbReference type="Pfam" id="PF04542">
    <property type="entry name" value="Sigma70_r2"/>
    <property type="match status" value="1"/>
</dbReference>
<dbReference type="NCBIfam" id="TIGR02937">
    <property type="entry name" value="sigma70-ECF"/>
    <property type="match status" value="1"/>
</dbReference>
<reference evidence="5 6" key="1">
    <citation type="submission" date="2022-04" db="EMBL/GenBank/DDBJ databases">
        <title>Genome sequence of C. roseum typestrain.</title>
        <authorList>
            <person name="Poehlein A."/>
            <person name="Schoch T."/>
            <person name="Duerre P."/>
            <person name="Daniel R."/>
        </authorList>
    </citation>
    <scope>NUCLEOTIDE SEQUENCE [LARGE SCALE GENOMIC DNA]</scope>
    <source>
        <strain evidence="5 6">DSM 7320</strain>
    </source>
</reference>
<dbReference type="Proteomes" id="UP000190951">
    <property type="component" value="Chromosome"/>
</dbReference>
<organism evidence="5 6">
    <name type="scientific">Clostridium felsineum</name>
    <dbReference type="NCBI Taxonomy" id="36839"/>
    <lineage>
        <taxon>Bacteria</taxon>
        <taxon>Bacillati</taxon>
        <taxon>Bacillota</taxon>
        <taxon>Clostridia</taxon>
        <taxon>Eubacteriales</taxon>
        <taxon>Clostridiaceae</taxon>
        <taxon>Clostridium</taxon>
    </lineage>
</organism>
<proteinExistence type="inferred from homology"/>
<dbReference type="Pfam" id="PF08281">
    <property type="entry name" value="Sigma70_r4_2"/>
    <property type="match status" value="1"/>
</dbReference>
<dbReference type="GO" id="GO:0016987">
    <property type="term" value="F:sigma factor activity"/>
    <property type="evidence" value="ECO:0007669"/>
    <property type="project" value="UniProtKB-KW"/>
</dbReference>
<evidence type="ECO:0000256" key="2">
    <source>
        <dbReference type="ARBA" id="ARBA00023015"/>
    </source>
</evidence>
<comment type="similarity">
    <text evidence="1">Belongs to the sigma-70 factor family. ECF subfamily.</text>
</comment>
<dbReference type="InterPro" id="IPR014284">
    <property type="entry name" value="RNA_pol_sigma-70_dom"/>
</dbReference>
<dbReference type="Gene3D" id="1.10.1740.10">
    <property type="match status" value="1"/>
</dbReference>
<dbReference type="InterPro" id="IPR013249">
    <property type="entry name" value="RNA_pol_sigma70_r4_t2"/>
</dbReference>
<dbReference type="PANTHER" id="PTHR43133:SF60">
    <property type="entry name" value="RNA POLYMERASE SIGMA FACTOR SIGV"/>
    <property type="match status" value="1"/>
</dbReference>
<evidence type="ECO:0000313" key="6">
    <source>
        <dbReference type="Proteomes" id="UP000190951"/>
    </source>
</evidence>
<evidence type="ECO:0000256" key="3">
    <source>
        <dbReference type="ARBA" id="ARBA00023082"/>
    </source>
</evidence>
<name>A0A1S8MGL0_9CLOT</name>
<dbReference type="Gene3D" id="1.10.10.10">
    <property type="entry name" value="Winged helix-like DNA-binding domain superfamily/Winged helix DNA-binding domain"/>
    <property type="match status" value="1"/>
</dbReference>
<dbReference type="InterPro" id="IPR007627">
    <property type="entry name" value="RNA_pol_sigma70_r2"/>
</dbReference>
<dbReference type="KEGG" id="crw:CROST_035890"/>
<dbReference type="GO" id="GO:0003677">
    <property type="term" value="F:DNA binding"/>
    <property type="evidence" value="ECO:0007669"/>
    <property type="project" value="InterPro"/>
</dbReference>